<dbReference type="Proteomes" id="UP000004105">
    <property type="component" value="Unassembled WGS sequence"/>
</dbReference>
<feature type="domain" description="ABC transporter" evidence="8">
    <location>
        <begin position="15"/>
        <end position="268"/>
    </location>
</feature>
<proteinExistence type="inferred from homology"/>
<comment type="similarity">
    <text evidence="2">Belongs to the ABC transporter superfamily.</text>
</comment>
<evidence type="ECO:0000256" key="5">
    <source>
        <dbReference type="ARBA" id="ARBA00022741"/>
    </source>
</evidence>
<reference evidence="9 10" key="1">
    <citation type="submission" date="2011-02" db="EMBL/GenBank/DDBJ databases">
        <authorList>
            <person name="Muzny D."/>
            <person name="Qin X."/>
            <person name="Deng J."/>
            <person name="Jiang H."/>
            <person name="Liu Y."/>
            <person name="Qu J."/>
            <person name="Song X.-Z."/>
            <person name="Zhang L."/>
            <person name="Thornton R."/>
            <person name="Coyle M."/>
            <person name="Francisco L."/>
            <person name="Jackson L."/>
            <person name="Javaid M."/>
            <person name="Korchina V."/>
            <person name="Kovar C."/>
            <person name="Mata R."/>
            <person name="Mathew T."/>
            <person name="Ngo R."/>
            <person name="Nguyen L."/>
            <person name="Nguyen N."/>
            <person name="Okwuonu G."/>
            <person name="Ongeri F."/>
            <person name="Pham C."/>
            <person name="Simmons D."/>
            <person name="Wilczek-Boney K."/>
            <person name="Hale W."/>
            <person name="Jakkamsetti A."/>
            <person name="Pham P."/>
            <person name="Ruth R."/>
            <person name="San Lucas F."/>
            <person name="Warren J."/>
            <person name="Zhang J."/>
            <person name="Zhao Z."/>
            <person name="Zhou C."/>
            <person name="Zhu D."/>
            <person name="Lee S."/>
            <person name="Bess C."/>
            <person name="Blankenburg K."/>
            <person name="Forbes L."/>
            <person name="Fu Q."/>
            <person name="Gubbala S."/>
            <person name="Hirani K."/>
            <person name="Jayaseelan J.C."/>
            <person name="Lara F."/>
            <person name="Munidasa M."/>
            <person name="Palculict T."/>
            <person name="Patil S."/>
            <person name="Pu L.-L."/>
            <person name="Saada N."/>
            <person name="Tang L."/>
            <person name="Weissenberger G."/>
            <person name="Zhu Y."/>
            <person name="Hemphill L."/>
            <person name="Shang Y."/>
            <person name="Youmans B."/>
            <person name="Ayvaz T."/>
            <person name="Ross M."/>
            <person name="Santibanez J."/>
            <person name="Aqrawi P."/>
            <person name="Gross S."/>
            <person name="Joshi V."/>
            <person name="Fowler G."/>
            <person name="Nazareth L."/>
            <person name="Reid J."/>
            <person name="Worley K."/>
            <person name="Petrosino J."/>
            <person name="Highlander S."/>
            <person name="Gibbs R."/>
        </authorList>
    </citation>
    <scope>NUCLEOTIDE SEQUENCE [LARGE SCALE GENOMIC DNA]</scope>
    <source>
        <strain evidence="9 10">ATCC BAA-1200</strain>
    </source>
</reference>
<dbReference type="EC" id="3.6.3.-" evidence="9"/>
<dbReference type="SMART" id="SM00382">
    <property type="entry name" value="AAA"/>
    <property type="match status" value="2"/>
</dbReference>
<dbReference type="HOGENOM" id="CLU_000604_86_2_4"/>
<dbReference type="GO" id="GO:0005886">
    <property type="term" value="C:plasma membrane"/>
    <property type="evidence" value="ECO:0007669"/>
    <property type="project" value="UniProtKB-SubCell"/>
</dbReference>
<evidence type="ECO:0000256" key="1">
    <source>
        <dbReference type="ARBA" id="ARBA00004417"/>
    </source>
</evidence>
<dbReference type="PROSITE" id="PS50893">
    <property type="entry name" value="ABC_TRANSPORTER_2"/>
    <property type="match status" value="2"/>
</dbReference>
<dbReference type="FunFam" id="3.40.50.300:FF:000016">
    <property type="entry name" value="Oligopeptide ABC transporter ATP-binding component"/>
    <property type="match status" value="1"/>
</dbReference>
<dbReference type="CDD" id="cd03257">
    <property type="entry name" value="ABC_NikE_OppD_transporters"/>
    <property type="match status" value="2"/>
</dbReference>
<dbReference type="GO" id="GO:0015833">
    <property type="term" value="P:peptide transport"/>
    <property type="evidence" value="ECO:0007669"/>
    <property type="project" value="InterPro"/>
</dbReference>
<evidence type="ECO:0000313" key="10">
    <source>
        <dbReference type="Proteomes" id="UP000004105"/>
    </source>
</evidence>
<dbReference type="STRING" id="267212.GCA_001063965_01190"/>
<dbReference type="InterPro" id="IPR027417">
    <property type="entry name" value="P-loop_NTPase"/>
</dbReference>
<keyword evidence="4" id="KW-1003">Cell membrane</keyword>
<organism evidence="9 10">
    <name type="scientific">Neisseria bacilliformis ATCC BAA-1200</name>
    <dbReference type="NCBI Taxonomy" id="888742"/>
    <lineage>
        <taxon>Bacteria</taxon>
        <taxon>Pseudomonadati</taxon>
        <taxon>Pseudomonadota</taxon>
        <taxon>Betaproteobacteria</taxon>
        <taxon>Neisseriales</taxon>
        <taxon>Neisseriaceae</taxon>
        <taxon>Neisseria</taxon>
    </lineage>
</organism>
<evidence type="ECO:0000256" key="7">
    <source>
        <dbReference type="ARBA" id="ARBA00023136"/>
    </source>
</evidence>
<dbReference type="PANTHER" id="PTHR43297:SF2">
    <property type="entry name" value="DIPEPTIDE TRANSPORT ATP-BINDING PROTEIN DPPD"/>
    <property type="match status" value="1"/>
</dbReference>
<evidence type="ECO:0000256" key="6">
    <source>
        <dbReference type="ARBA" id="ARBA00022840"/>
    </source>
</evidence>
<protein>
    <submittedName>
        <fullName evidence="9">Oligopeptide/dipeptide ABC superfamily ATP binding cassette transporter, ABC protein</fullName>
        <ecNumber evidence="9">3.6.3.-</ecNumber>
    </submittedName>
</protein>
<evidence type="ECO:0000256" key="3">
    <source>
        <dbReference type="ARBA" id="ARBA00022448"/>
    </source>
</evidence>
<keyword evidence="9" id="KW-0378">Hydrolase</keyword>
<comment type="subcellular location">
    <subcellularLocation>
        <location evidence="1">Cell inner membrane</location>
        <topology evidence="1">Peripheral membrane protein</topology>
    </subcellularLocation>
</comment>
<dbReference type="InterPro" id="IPR013563">
    <property type="entry name" value="Oligopep_ABC_C"/>
</dbReference>
<dbReference type="NCBIfam" id="NF008453">
    <property type="entry name" value="PRK11308.1"/>
    <property type="match status" value="2"/>
</dbReference>
<dbReference type="GO" id="GO:0055085">
    <property type="term" value="P:transmembrane transport"/>
    <property type="evidence" value="ECO:0007669"/>
    <property type="project" value="UniProtKB-ARBA"/>
</dbReference>
<evidence type="ECO:0000256" key="2">
    <source>
        <dbReference type="ARBA" id="ARBA00005417"/>
    </source>
</evidence>
<keyword evidence="6" id="KW-0067">ATP-binding</keyword>
<dbReference type="InterPro" id="IPR017871">
    <property type="entry name" value="ABC_transporter-like_CS"/>
</dbReference>
<dbReference type="PANTHER" id="PTHR43297">
    <property type="entry name" value="OLIGOPEPTIDE TRANSPORT ATP-BINDING PROTEIN APPD"/>
    <property type="match status" value="1"/>
</dbReference>
<dbReference type="InterPro" id="IPR003439">
    <property type="entry name" value="ABC_transporter-like_ATP-bd"/>
</dbReference>
<keyword evidence="7" id="KW-0472">Membrane</keyword>
<dbReference type="Pfam" id="PF00005">
    <property type="entry name" value="ABC_tran"/>
    <property type="match status" value="2"/>
</dbReference>
<evidence type="ECO:0000256" key="4">
    <source>
        <dbReference type="ARBA" id="ARBA00022475"/>
    </source>
</evidence>
<name>F2BE11_9NEIS</name>
<keyword evidence="5" id="KW-0547">Nucleotide-binding</keyword>
<dbReference type="InterPro" id="IPR003593">
    <property type="entry name" value="AAA+_ATPase"/>
</dbReference>
<comment type="caution">
    <text evidence="9">The sequence shown here is derived from an EMBL/GenBank/DDBJ whole genome shotgun (WGS) entry which is preliminary data.</text>
</comment>
<dbReference type="SUPFAM" id="SSF52540">
    <property type="entry name" value="P-loop containing nucleoside triphosphate hydrolases"/>
    <property type="match status" value="2"/>
</dbReference>
<dbReference type="Gene3D" id="3.40.50.300">
    <property type="entry name" value="P-loop containing nucleotide triphosphate hydrolases"/>
    <property type="match status" value="2"/>
</dbReference>
<evidence type="ECO:0000313" key="9">
    <source>
        <dbReference type="EMBL" id="EGF10330.1"/>
    </source>
</evidence>
<sequence>MTENTTNTETRDILLRVENLNVYFDLHDQTVHAVRGISFKVARGETLALVGESGSGKSVTSMSVMRLLDEKMTRYGKDSRITFEGTSILDADAKTLRNLRGGRIAFIFQEPMTSLNPFMRIGRQLMEAALLHNKDWNRAEARKRVLELLQRVGIREAERRMKQYPHEFSGGQLQRVMIAMALINNPDLLIADEPTTALDVTIQAEILDLLHDLQKQMGMAIIFITHDLGLAEHYSKTVCVMRHGEIVERGKIKQVFAEPKHEYTRELIHSIPTGVREPVKGDPDVLIDAKDVRVEFVLEKNFFGKPTKVFKAVKGLNVKIRRGETLGIVGESGSGKSTFGKAVMQMLPYTGEISFEGRNLRDFSKEEARRLKAERQIVFQDPYGSLSPRLTVGEIVGEGFSIHQPQLSKKERIERVLDVLDEVSLPTSALNRYPHEFSGGQRQRIAIARAVILRPKFILLDEPTSALNRSVQVKVVELLCDLQDKYGLTYMFISHDLSVVRAVSNNVIVMQLGEMMEYGTSEQIFSNPQTEYTQRLVNAAFDL</sequence>
<accession>F2BE11</accession>
<gene>
    <name evidence="9" type="primary">yejF</name>
    <name evidence="9" type="ORF">HMPREF9123_1967</name>
</gene>
<dbReference type="GO" id="GO:0005524">
    <property type="term" value="F:ATP binding"/>
    <property type="evidence" value="ECO:0007669"/>
    <property type="project" value="UniProtKB-KW"/>
</dbReference>
<dbReference type="OrthoDB" id="9802772at2"/>
<keyword evidence="3" id="KW-0813">Transport</keyword>
<dbReference type="InterPro" id="IPR050388">
    <property type="entry name" value="ABC_Ni/Peptide_Import"/>
</dbReference>
<evidence type="ECO:0000259" key="8">
    <source>
        <dbReference type="PROSITE" id="PS50893"/>
    </source>
</evidence>
<feature type="domain" description="ABC transporter" evidence="8">
    <location>
        <begin position="292"/>
        <end position="537"/>
    </location>
</feature>
<keyword evidence="10" id="KW-1185">Reference proteome</keyword>
<dbReference type="Pfam" id="PF08352">
    <property type="entry name" value="oligo_HPY"/>
    <property type="match status" value="2"/>
</dbReference>
<dbReference type="AlphaFoldDB" id="F2BE11"/>
<dbReference type="GO" id="GO:0016887">
    <property type="term" value="F:ATP hydrolysis activity"/>
    <property type="evidence" value="ECO:0007669"/>
    <property type="project" value="InterPro"/>
</dbReference>
<dbReference type="RefSeq" id="WP_007342973.1">
    <property type="nucleotide sequence ID" value="NZ_GL878494.1"/>
</dbReference>
<dbReference type="EMBL" id="AFAY01000042">
    <property type="protein sequence ID" value="EGF10330.1"/>
    <property type="molecule type" value="Genomic_DNA"/>
</dbReference>
<dbReference type="PROSITE" id="PS00211">
    <property type="entry name" value="ABC_TRANSPORTER_1"/>
    <property type="match status" value="2"/>
</dbReference>